<comment type="caution">
    <text evidence="1">The sequence shown here is derived from an EMBL/GenBank/DDBJ whole genome shotgun (WGS) entry which is preliminary data.</text>
</comment>
<evidence type="ECO:0000313" key="1">
    <source>
        <dbReference type="EMBL" id="KAJ6647335.1"/>
    </source>
</evidence>
<accession>A0A9Q0S8N4</accession>
<feature type="non-terminal residue" evidence="1">
    <location>
        <position position="1"/>
    </location>
</feature>
<dbReference type="AlphaFoldDB" id="A0A9Q0S8N4"/>
<dbReference type="EMBL" id="WJQU01000001">
    <property type="protein sequence ID" value="KAJ6647335.1"/>
    <property type="molecule type" value="Genomic_DNA"/>
</dbReference>
<protein>
    <submittedName>
        <fullName evidence="1">Uncharacterized protein</fullName>
    </submittedName>
</protein>
<dbReference type="Proteomes" id="UP001151699">
    <property type="component" value="Chromosome A"/>
</dbReference>
<sequence length="228" mass="26802">MYRRISKFLKLTHLHIASYTTLNYLFVADSKSQPNQTLLATLRNTLGFDGTFTDIKTEGKWWQHIPMLYRLQQWHGANGTKAFRIFPILAMKRHYASYDGQALWQFLRHSEISPGSYAQFRPIGDATWRDLFHIKEVESTNHRFGNNIRTDGTAYGNAKCYLKNSNKPKPHTRRDTIAFRAEARQYPYENKILDQPEKHSSEKDEVFLLPLRIQIIWCSNKNQPFVFS</sequence>
<proteinExistence type="predicted"/>
<organism evidence="1 2">
    <name type="scientific">Pseudolycoriella hygida</name>
    <dbReference type="NCBI Taxonomy" id="35572"/>
    <lineage>
        <taxon>Eukaryota</taxon>
        <taxon>Metazoa</taxon>
        <taxon>Ecdysozoa</taxon>
        <taxon>Arthropoda</taxon>
        <taxon>Hexapoda</taxon>
        <taxon>Insecta</taxon>
        <taxon>Pterygota</taxon>
        <taxon>Neoptera</taxon>
        <taxon>Endopterygota</taxon>
        <taxon>Diptera</taxon>
        <taxon>Nematocera</taxon>
        <taxon>Sciaroidea</taxon>
        <taxon>Sciaridae</taxon>
        <taxon>Pseudolycoriella</taxon>
    </lineage>
</organism>
<evidence type="ECO:0000313" key="2">
    <source>
        <dbReference type="Proteomes" id="UP001151699"/>
    </source>
</evidence>
<name>A0A9Q0S8N4_9DIPT</name>
<keyword evidence="2" id="KW-1185">Reference proteome</keyword>
<gene>
    <name evidence="1" type="ORF">Bhyg_02557</name>
</gene>
<reference evidence="1" key="1">
    <citation type="submission" date="2022-07" db="EMBL/GenBank/DDBJ databases">
        <authorList>
            <person name="Trinca V."/>
            <person name="Uliana J.V.C."/>
            <person name="Torres T.T."/>
            <person name="Ward R.J."/>
            <person name="Monesi N."/>
        </authorList>
    </citation>
    <scope>NUCLEOTIDE SEQUENCE</scope>
    <source>
        <strain evidence="1">HSMRA1968</strain>
        <tissue evidence="1">Whole embryos</tissue>
    </source>
</reference>